<proteinExistence type="predicted"/>
<evidence type="ECO:0008006" key="4">
    <source>
        <dbReference type="Google" id="ProtNLM"/>
    </source>
</evidence>
<protein>
    <recommendedName>
        <fullName evidence="4">C2 domain-containing protein</fullName>
    </recommendedName>
</protein>
<evidence type="ECO:0000313" key="2">
    <source>
        <dbReference type="EMBL" id="CAK0872355.1"/>
    </source>
</evidence>
<dbReference type="Proteomes" id="UP001189429">
    <property type="component" value="Unassembled WGS sequence"/>
</dbReference>
<organism evidence="2 3">
    <name type="scientific">Prorocentrum cordatum</name>
    <dbReference type="NCBI Taxonomy" id="2364126"/>
    <lineage>
        <taxon>Eukaryota</taxon>
        <taxon>Sar</taxon>
        <taxon>Alveolata</taxon>
        <taxon>Dinophyceae</taxon>
        <taxon>Prorocentrales</taxon>
        <taxon>Prorocentraceae</taxon>
        <taxon>Prorocentrum</taxon>
    </lineage>
</organism>
<gene>
    <name evidence="2" type="ORF">PCOR1329_LOCUS57854</name>
</gene>
<keyword evidence="1" id="KW-1133">Transmembrane helix</keyword>
<dbReference type="EMBL" id="CAUYUJ010017163">
    <property type="protein sequence ID" value="CAK0872355.1"/>
    <property type="molecule type" value="Genomic_DNA"/>
</dbReference>
<keyword evidence="1" id="KW-0812">Transmembrane</keyword>
<comment type="caution">
    <text evidence="2">The sequence shown here is derived from an EMBL/GenBank/DDBJ whole genome shotgun (WGS) entry which is preliminary data.</text>
</comment>
<keyword evidence="3" id="KW-1185">Reference proteome</keyword>
<reference evidence="2" key="1">
    <citation type="submission" date="2023-10" db="EMBL/GenBank/DDBJ databases">
        <authorList>
            <person name="Chen Y."/>
            <person name="Shah S."/>
            <person name="Dougan E. K."/>
            <person name="Thang M."/>
            <person name="Chan C."/>
        </authorList>
    </citation>
    <scope>NUCLEOTIDE SEQUENCE [LARGE SCALE GENOMIC DNA]</scope>
</reference>
<sequence>MWVASEVRVVVRIFAIYDMTPTDEQLDPYITLHLSCPGGEDVVKRCDELSPVAPGSDFMSVYWETEILTTLPGSGNLAIKLWRKASAVSGFLGGKDTELGSLVLDLEDRQLALAQREFRIGTNQHRLNGLVSPPEIISVVRPSPADLAGEHGEKVFKAELMRKEKAKGLQMNIKPRRSPNPAAPIEYRDLMVVQVPGCPEQKMGTLKFCTEIMDPKELYQPLKLTRALKRVHIKISVKEVNNIDVFRDNGLRNDVRIKGNLVARNWFGYQLPPQSRATDTHKWAHRRATFDFVWHFVVDYPVGAASLKVSMVDVSTFRGERQIYRPEVFPMDALLSAFSAGPDNVSFGENLVFTAWPDDYSEHAKYINGMGCFRLACYRLGKCLSCCIPGCCRRNANVPRPKPAKLSLMISMAKVADDYVLQSEVEKPPEEPEGRVNWTTGFRSPGTLAKAVIGNANIDSCQYLMGTLCCIICVLILIVVLYFVFTLISQYESN</sequence>
<name>A0ABN9VGN3_9DINO</name>
<accession>A0ABN9VGN3</accession>
<keyword evidence="1" id="KW-0472">Membrane</keyword>
<evidence type="ECO:0000256" key="1">
    <source>
        <dbReference type="SAM" id="Phobius"/>
    </source>
</evidence>
<feature type="transmembrane region" description="Helical" evidence="1">
    <location>
        <begin position="463"/>
        <end position="488"/>
    </location>
</feature>
<evidence type="ECO:0000313" key="3">
    <source>
        <dbReference type="Proteomes" id="UP001189429"/>
    </source>
</evidence>